<feature type="region of interest" description="Disordered" evidence="4">
    <location>
        <begin position="514"/>
        <end position="628"/>
    </location>
</feature>
<feature type="compositionally biased region" description="Low complexity" evidence="4">
    <location>
        <begin position="37"/>
        <end position="49"/>
    </location>
</feature>
<feature type="compositionally biased region" description="Low complexity" evidence="4">
    <location>
        <begin position="534"/>
        <end position="544"/>
    </location>
</feature>
<dbReference type="InterPro" id="IPR003890">
    <property type="entry name" value="MIF4G-like_typ-3"/>
</dbReference>
<comment type="caution">
    <text evidence="6">The sequence shown here is derived from an EMBL/GenBank/DDBJ whole genome shotgun (WGS) entry which is preliminary data.</text>
</comment>
<keyword evidence="7" id="KW-1185">Reference proteome</keyword>
<feature type="compositionally biased region" description="Basic residues" evidence="4">
    <location>
        <begin position="108"/>
        <end position="118"/>
    </location>
</feature>
<dbReference type="Proteomes" id="UP000693970">
    <property type="component" value="Unassembled WGS sequence"/>
</dbReference>
<dbReference type="InterPro" id="IPR003891">
    <property type="entry name" value="Initiation_fac_eIF4g_MI"/>
</dbReference>
<accession>A0A9K3LC09</accession>
<proteinExistence type="inferred from homology"/>
<evidence type="ECO:0000313" key="7">
    <source>
        <dbReference type="Proteomes" id="UP000693970"/>
    </source>
</evidence>
<reference evidence="6" key="1">
    <citation type="journal article" date="2021" name="Sci. Rep.">
        <title>Diploid genomic architecture of Nitzschia inconspicua, an elite biomass production diatom.</title>
        <authorList>
            <person name="Oliver A."/>
            <person name="Podell S."/>
            <person name="Pinowska A."/>
            <person name="Traller J.C."/>
            <person name="Smith S.R."/>
            <person name="McClure R."/>
            <person name="Beliaev A."/>
            <person name="Bohutskyi P."/>
            <person name="Hill E.A."/>
            <person name="Rabines A."/>
            <person name="Zheng H."/>
            <person name="Allen L.Z."/>
            <person name="Kuo A."/>
            <person name="Grigoriev I.V."/>
            <person name="Allen A.E."/>
            <person name="Hazlebeck D."/>
            <person name="Allen E.E."/>
        </authorList>
    </citation>
    <scope>NUCLEOTIDE SEQUENCE</scope>
    <source>
        <strain evidence="6">Hildebrandi</strain>
    </source>
</reference>
<dbReference type="GO" id="GO:0016281">
    <property type="term" value="C:eukaryotic translation initiation factor 4F complex"/>
    <property type="evidence" value="ECO:0007669"/>
    <property type="project" value="TreeGrafter"/>
</dbReference>
<evidence type="ECO:0000313" key="6">
    <source>
        <dbReference type="EMBL" id="KAG7358743.1"/>
    </source>
</evidence>
<sequence length="811" mass="88783">MSGAWAKGANKAVSSAPPDGGFLTVGPSGRTAKSSLGAAAGASTGNNRNRGGGGGGGGANGGNPKQGNANRNGRTHGGSNNYSNNDGEGRGSGGGGRGGRGRGGGRGGRGRGRHHSNDHHHVNSGGGTSNNRRSNQASTASTNHQQEGRIERIIHKDVQLLKPGMGTTPAQKAVKRIDATDFILLRTKYMDADEGRFNPHEECHWTDDDREDVIQALCSKVMELGDVSRIPKNKPSETAPPIEECVPLEVNEETRWKSKAMIHQTSTLGDEIVVAPPETEEAVIAKALLILNKISWTTLDRLTVTFMEQTNLQENESMRHKVIDILIKKAQTEHHFGAMYAQLCAVISKQFKQFKKDLLAQCQKEFELDTAHKIDMATKGMTDPEEIDYHSTLIRKSYIGHIIFLGELYLRDVVKLSIMMYCLDELLRDDTDEESLECFAHLMTTMGEKLDTHAKQNGKPFDWEKIRQLRNSSKISSRIKFLLQDLLELKERGWVQRRKTEAAKSIADLHKELEKEEREAKSGRRASTPGQLGLRRASSLAAAATPSTDKEGFTQIRRGSIQKVGSTNVMPEKPKTQELRRATSQPVGMDYMTSASPSISRTMSNKASTAPSLPSIVSPPHEENLPSPSECADKMKKVLREYFVGGDTVDAVLSIQEMVKVGTDGSIDRGAKAVEGGVLMVMEMKDEDVKKFLTVMESCIKEDKIESAALLQGLNDPLEFLGDIEIDAPLAGGHLALIISNFLKWNVFDFEFLLAAPEYFRTEGNPAAFGIKILRKRGGVPSDGELEIIQKLMTDEDIAVHSTAARFFDAL</sequence>
<dbReference type="Pfam" id="PF02854">
    <property type="entry name" value="MIF4G"/>
    <property type="match status" value="1"/>
</dbReference>
<evidence type="ECO:0000256" key="3">
    <source>
        <dbReference type="ARBA" id="ARBA00022917"/>
    </source>
</evidence>
<feature type="compositionally biased region" description="Gly residues" evidence="4">
    <location>
        <begin position="90"/>
        <end position="107"/>
    </location>
</feature>
<dbReference type="EMBL" id="JAGRRH010000014">
    <property type="protein sequence ID" value="KAG7358743.1"/>
    <property type="molecule type" value="Genomic_DNA"/>
</dbReference>
<name>A0A9K3LC09_9STRA</name>
<dbReference type="PANTHER" id="PTHR23253:SF9">
    <property type="entry name" value="EUKARYOTIC TRANSLATION INITIATION FACTOR 4 GAMMA 2"/>
    <property type="match status" value="1"/>
</dbReference>
<comment type="similarity">
    <text evidence="1">Belongs to the eukaryotic initiation factor 4G family.</text>
</comment>
<dbReference type="GO" id="GO:0003729">
    <property type="term" value="F:mRNA binding"/>
    <property type="evidence" value="ECO:0007669"/>
    <property type="project" value="TreeGrafter"/>
</dbReference>
<evidence type="ECO:0000256" key="2">
    <source>
        <dbReference type="ARBA" id="ARBA00022540"/>
    </source>
</evidence>
<dbReference type="PROSITE" id="PS51366">
    <property type="entry name" value="MI"/>
    <property type="match status" value="1"/>
</dbReference>
<evidence type="ECO:0000259" key="5">
    <source>
        <dbReference type="PROSITE" id="PS51366"/>
    </source>
</evidence>
<feature type="compositionally biased region" description="Polar residues" evidence="4">
    <location>
        <begin position="129"/>
        <end position="145"/>
    </location>
</feature>
<dbReference type="SMART" id="SM00543">
    <property type="entry name" value="MIF4G"/>
    <property type="match status" value="1"/>
</dbReference>
<feature type="compositionally biased region" description="Gly residues" evidence="4">
    <location>
        <begin position="50"/>
        <end position="61"/>
    </location>
</feature>
<dbReference type="AlphaFoldDB" id="A0A9K3LC09"/>
<dbReference type="Pfam" id="PF02847">
    <property type="entry name" value="MA3"/>
    <property type="match status" value="1"/>
</dbReference>
<dbReference type="PANTHER" id="PTHR23253">
    <property type="entry name" value="EUKARYOTIC TRANSLATION INITIATION FACTOR 4 GAMMA"/>
    <property type="match status" value="1"/>
</dbReference>
<protein>
    <submittedName>
        <fullName evidence="6">MIF4G domain containing protein</fullName>
    </submittedName>
</protein>
<feature type="compositionally biased region" description="Basic and acidic residues" evidence="4">
    <location>
        <begin position="572"/>
        <end position="581"/>
    </location>
</feature>
<organism evidence="6 7">
    <name type="scientific">Nitzschia inconspicua</name>
    <dbReference type="NCBI Taxonomy" id="303405"/>
    <lineage>
        <taxon>Eukaryota</taxon>
        <taxon>Sar</taxon>
        <taxon>Stramenopiles</taxon>
        <taxon>Ochrophyta</taxon>
        <taxon>Bacillariophyta</taxon>
        <taxon>Bacillariophyceae</taxon>
        <taxon>Bacillariophycidae</taxon>
        <taxon>Bacillariales</taxon>
        <taxon>Bacillariaceae</taxon>
        <taxon>Nitzschia</taxon>
    </lineage>
</organism>
<feature type="region of interest" description="Disordered" evidence="4">
    <location>
        <begin position="1"/>
        <end position="151"/>
    </location>
</feature>
<dbReference type="GO" id="GO:0003743">
    <property type="term" value="F:translation initiation factor activity"/>
    <property type="evidence" value="ECO:0007669"/>
    <property type="project" value="UniProtKB-KW"/>
</dbReference>
<feature type="compositionally biased region" description="Polar residues" evidence="4">
    <location>
        <begin position="593"/>
        <end position="612"/>
    </location>
</feature>
<evidence type="ECO:0000256" key="1">
    <source>
        <dbReference type="ARBA" id="ARBA00005775"/>
    </source>
</evidence>
<gene>
    <name evidence="6" type="ORF">IV203_015332</name>
</gene>
<feature type="domain" description="MI" evidence="5">
    <location>
        <begin position="630"/>
        <end position="758"/>
    </location>
</feature>
<reference evidence="6" key="2">
    <citation type="submission" date="2021-04" db="EMBL/GenBank/DDBJ databases">
        <authorList>
            <person name="Podell S."/>
        </authorList>
    </citation>
    <scope>NUCLEOTIDE SEQUENCE</scope>
    <source>
        <strain evidence="6">Hildebrandi</strain>
    </source>
</reference>
<keyword evidence="2" id="KW-0396">Initiation factor</keyword>
<dbReference type="OrthoDB" id="44259at2759"/>
<keyword evidence="3" id="KW-0648">Protein biosynthesis</keyword>
<evidence type="ECO:0000256" key="4">
    <source>
        <dbReference type="SAM" id="MobiDB-lite"/>
    </source>
</evidence>